<feature type="domain" description="Bacterial surface antigen (D15)" evidence="3">
    <location>
        <begin position="148"/>
        <end position="378"/>
    </location>
</feature>
<gene>
    <name evidence="4" type="ORF">CLV48_10513</name>
</gene>
<accession>A0A2P8E478</accession>
<dbReference type="GO" id="GO:0098046">
    <property type="term" value="C:type V protein secretion system complex"/>
    <property type="evidence" value="ECO:0007669"/>
    <property type="project" value="TreeGrafter"/>
</dbReference>
<sequence>MLTFAPMRKIYFSLGLFLFSFFLQAQELELKETNRGLDKLFDFGDRVIDIISGDKWTIIPALVYSPETNLGLGARALRIFRPQGEKNQNLRPSTLPITFLYTLNNQSIFTTELEWWADENRSLLNARLELSNFPFKYYGIGDIASTITGEAYTTRFASFFINYERMLFKGLYLGPKYEFRTDDISQRVEGGLLETDRPLGYDGQRISGLGLVLNYDTRDNIFQPHRGWFNRIGYMDYSSFLGSRFEFSQLTFDLRKYLKVRNNSLALQSWWSFTSANAPFQQISLIGGSDRMRGYFEGKYRDRHAMVHQAEYRFRVHRNLGMVVFAHSGQVAGSLQQFDWKRFKYGGGFGFRYKITDDGLNIRLDFAIGDQRAFYFGLNEVI</sequence>
<proteinExistence type="predicted"/>
<evidence type="ECO:0000256" key="1">
    <source>
        <dbReference type="ARBA" id="ARBA00004370"/>
    </source>
</evidence>
<dbReference type="Gene3D" id="2.40.160.50">
    <property type="entry name" value="membrane protein fhac: a member of the omp85/tpsb transporter family"/>
    <property type="match status" value="1"/>
</dbReference>
<dbReference type="Proteomes" id="UP000240708">
    <property type="component" value="Unassembled WGS sequence"/>
</dbReference>
<comment type="subcellular location">
    <subcellularLocation>
        <location evidence="1">Membrane</location>
    </subcellularLocation>
</comment>
<dbReference type="EMBL" id="PYGF01000005">
    <property type="protein sequence ID" value="PSL04274.1"/>
    <property type="molecule type" value="Genomic_DNA"/>
</dbReference>
<name>A0A2P8E478_9BACT</name>
<reference evidence="4 5" key="1">
    <citation type="submission" date="2018-03" db="EMBL/GenBank/DDBJ databases">
        <title>Genomic Encyclopedia of Archaeal and Bacterial Type Strains, Phase II (KMG-II): from individual species to whole genera.</title>
        <authorList>
            <person name="Goeker M."/>
        </authorList>
    </citation>
    <scope>NUCLEOTIDE SEQUENCE [LARGE SCALE GENOMIC DNA]</scope>
    <source>
        <strain evidence="4 5">DSM 28057</strain>
    </source>
</reference>
<protein>
    <submittedName>
        <fullName evidence="4">Surface antigen-like protein</fullName>
    </submittedName>
</protein>
<dbReference type="PANTHER" id="PTHR34597:SF3">
    <property type="entry name" value="OUTER MEMBRANE TRANSPORTER CDIB"/>
    <property type="match status" value="1"/>
</dbReference>
<dbReference type="GO" id="GO:0046819">
    <property type="term" value="P:protein secretion by the type V secretion system"/>
    <property type="evidence" value="ECO:0007669"/>
    <property type="project" value="TreeGrafter"/>
</dbReference>
<evidence type="ECO:0000256" key="2">
    <source>
        <dbReference type="ARBA" id="ARBA00023136"/>
    </source>
</evidence>
<dbReference type="PANTHER" id="PTHR34597">
    <property type="entry name" value="SLR1661 PROTEIN"/>
    <property type="match status" value="1"/>
</dbReference>
<organism evidence="4 5">
    <name type="scientific">Cecembia rubra</name>
    <dbReference type="NCBI Taxonomy" id="1485585"/>
    <lineage>
        <taxon>Bacteria</taxon>
        <taxon>Pseudomonadati</taxon>
        <taxon>Bacteroidota</taxon>
        <taxon>Cytophagia</taxon>
        <taxon>Cytophagales</taxon>
        <taxon>Cyclobacteriaceae</taxon>
        <taxon>Cecembia</taxon>
    </lineage>
</organism>
<keyword evidence="2" id="KW-0472">Membrane</keyword>
<evidence type="ECO:0000259" key="3">
    <source>
        <dbReference type="Pfam" id="PF01103"/>
    </source>
</evidence>
<dbReference type="GO" id="GO:0008320">
    <property type="term" value="F:protein transmembrane transporter activity"/>
    <property type="evidence" value="ECO:0007669"/>
    <property type="project" value="TreeGrafter"/>
</dbReference>
<dbReference type="AlphaFoldDB" id="A0A2P8E478"/>
<comment type="caution">
    <text evidence="4">The sequence shown here is derived from an EMBL/GenBank/DDBJ whole genome shotgun (WGS) entry which is preliminary data.</text>
</comment>
<evidence type="ECO:0000313" key="4">
    <source>
        <dbReference type="EMBL" id="PSL04274.1"/>
    </source>
</evidence>
<dbReference type="Pfam" id="PF01103">
    <property type="entry name" value="Omp85"/>
    <property type="match status" value="1"/>
</dbReference>
<keyword evidence="5" id="KW-1185">Reference proteome</keyword>
<dbReference type="InterPro" id="IPR051544">
    <property type="entry name" value="TPS_OM_transporter"/>
</dbReference>
<evidence type="ECO:0000313" key="5">
    <source>
        <dbReference type="Proteomes" id="UP000240708"/>
    </source>
</evidence>
<dbReference type="GO" id="GO:0019867">
    <property type="term" value="C:outer membrane"/>
    <property type="evidence" value="ECO:0007669"/>
    <property type="project" value="InterPro"/>
</dbReference>
<dbReference type="InterPro" id="IPR000184">
    <property type="entry name" value="Bac_surfAg_D15"/>
</dbReference>